<evidence type="ECO:0000313" key="2">
    <source>
        <dbReference type="EMBL" id="AEH61090.1"/>
    </source>
</evidence>
<dbReference type="HOGENOM" id="CLU_075478_0_0_2"/>
<sequence length="300" mass="33809">MNANKAHNKIMDIKIKPVINKPALIISNTIDVLAVADIHLGIEWDLYRSGFSIPSLLEKKLSQMQELIRETEPDRVVLVGDVKHNVPSISWQERREVPLFLHNIAQNLPVDIIPGNHDGGIELLYEGNKNITLHPSRGACIDSVGYFHGHTWPSPEVISCSHIITAHNHPSVRLTDSLGYSTSEPVWIRTRIDPTTLPKYEKVFIPELTPRPENINSEIIIMPAFNELCGGIAFNEIQTEELLGPAFSAGVVEFDTAEAYMLDGTRLGMIQDIRKFSNAKRKKKFKRSISSKRYSTINER</sequence>
<protein>
    <submittedName>
        <fullName evidence="2">Metallophosphoesterase</fullName>
    </submittedName>
</protein>
<dbReference type="InterPro" id="IPR029052">
    <property type="entry name" value="Metallo-depent_PP-like"/>
</dbReference>
<feature type="domain" description="Calcineurin-like phosphoesterase" evidence="1">
    <location>
        <begin position="32"/>
        <end position="173"/>
    </location>
</feature>
<dbReference type="Gene3D" id="3.60.21.10">
    <property type="match status" value="1"/>
</dbReference>
<dbReference type="PANTHER" id="PTHR39323:SF1">
    <property type="entry name" value="BLR1149 PROTEIN"/>
    <property type="match status" value="1"/>
</dbReference>
<evidence type="ECO:0000313" key="3">
    <source>
        <dbReference type="Proteomes" id="UP000006622"/>
    </source>
</evidence>
<keyword evidence="3" id="KW-1185">Reference proteome</keyword>
<dbReference type="GO" id="GO:0016787">
    <property type="term" value="F:hydrolase activity"/>
    <property type="evidence" value="ECO:0007669"/>
    <property type="project" value="InterPro"/>
</dbReference>
<dbReference type="Pfam" id="PF00149">
    <property type="entry name" value="Metallophos"/>
    <property type="match status" value="1"/>
</dbReference>
<gene>
    <name evidence="2" type="ordered locus">Mzhil_1236</name>
</gene>
<proteinExistence type="predicted"/>
<dbReference type="Proteomes" id="UP000006622">
    <property type="component" value="Chromosome"/>
</dbReference>
<evidence type="ECO:0000259" key="1">
    <source>
        <dbReference type="Pfam" id="PF00149"/>
    </source>
</evidence>
<reference evidence="2 3" key="1">
    <citation type="submission" date="2010-07" db="EMBL/GenBank/DDBJ databases">
        <title>The complete genome of Methanosalsum zhilinae DSM 4017.</title>
        <authorList>
            <consortium name="US DOE Joint Genome Institute (JGI-PGF)"/>
            <person name="Lucas S."/>
            <person name="Copeland A."/>
            <person name="Lapidus A."/>
            <person name="Glavina del Rio T."/>
            <person name="Dalin E."/>
            <person name="Tice H."/>
            <person name="Bruce D."/>
            <person name="Goodwin L."/>
            <person name="Pitluck S."/>
            <person name="Kyrpides N."/>
            <person name="Mavromatis K."/>
            <person name="Ovchinnikova G."/>
            <person name="Daligault H."/>
            <person name="Detter J.C."/>
            <person name="Han C."/>
            <person name="Tapia R."/>
            <person name="Larimer F."/>
            <person name="Land M."/>
            <person name="Hauser L."/>
            <person name="Markowitz V."/>
            <person name="Cheng J.-F."/>
            <person name="Hugenholtz P."/>
            <person name="Woyke T."/>
            <person name="Wu D."/>
            <person name="Spring S."/>
            <person name="Schueler E."/>
            <person name="Brambilla E."/>
            <person name="Klenk H.-P."/>
            <person name="Eisen J.A."/>
        </authorList>
    </citation>
    <scope>NUCLEOTIDE SEQUENCE [LARGE SCALE GENOMIC DNA]</scope>
    <source>
        <strain evidence="3">DSM 4017 / NBRC 107636 / OCM 62 / WeN5</strain>
    </source>
</reference>
<dbReference type="PANTHER" id="PTHR39323">
    <property type="entry name" value="BLR1149 PROTEIN"/>
    <property type="match status" value="1"/>
</dbReference>
<name>F7XMR5_METZD</name>
<dbReference type="EMBL" id="CP002101">
    <property type="protein sequence ID" value="AEH61090.1"/>
    <property type="molecule type" value="Genomic_DNA"/>
</dbReference>
<dbReference type="STRING" id="679901.Mzhil_1236"/>
<dbReference type="RefSeq" id="WP_013898527.1">
    <property type="nucleotide sequence ID" value="NC_015676.1"/>
</dbReference>
<dbReference type="KEGG" id="mzh:Mzhil_1236"/>
<dbReference type="SUPFAM" id="SSF56300">
    <property type="entry name" value="Metallo-dependent phosphatases"/>
    <property type="match status" value="1"/>
</dbReference>
<dbReference type="AlphaFoldDB" id="F7XMR5"/>
<organism evidence="2 3">
    <name type="scientific">Methanosalsum zhilinae (strain DSM 4017 / NBRC 107636 / OCM 62 / WeN5)</name>
    <name type="common">Methanohalophilus zhilinae</name>
    <dbReference type="NCBI Taxonomy" id="679901"/>
    <lineage>
        <taxon>Archaea</taxon>
        <taxon>Methanobacteriati</taxon>
        <taxon>Methanobacteriota</taxon>
        <taxon>Stenosarchaea group</taxon>
        <taxon>Methanomicrobia</taxon>
        <taxon>Methanosarcinales</taxon>
        <taxon>Methanosarcinaceae</taxon>
        <taxon>Methanosalsum</taxon>
    </lineage>
</organism>
<dbReference type="InterPro" id="IPR004843">
    <property type="entry name" value="Calcineurin-like_PHP"/>
</dbReference>
<dbReference type="GeneID" id="10822871"/>
<dbReference type="CDD" id="cd07391">
    <property type="entry name" value="MPP_PF1019"/>
    <property type="match status" value="1"/>
</dbReference>
<accession>F7XMR5</accession>